<accession>A0AAD6PYG7</accession>
<evidence type="ECO:0000313" key="1">
    <source>
        <dbReference type="EMBL" id="KAJ6970583.1"/>
    </source>
</evidence>
<evidence type="ECO:0000313" key="2">
    <source>
        <dbReference type="Proteomes" id="UP001164929"/>
    </source>
</evidence>
<organism evidence="1 2">
    <name type="scientific">Populus alba x Populus x berolinensis</name>
    <dbReference type="NCBI Taxonomy" id="444605"/>
    <lineage>
        <taxon>Eukaryota</taxon>
        <taxon>Viridiplantae</taxon>
        <taxon>Streptophyta</taxon>
        <taxon>Embryophyta</taxon>
        <taxon>Tracheophyta</taxon>
        <taxon>Spermatophyta</taxon>
        <taxon>Magnoliopsida</taxon>
        <taxon>eudicotyledons</taxon>
        <taxon>Gunneridae</taxon>
        <taxon>Pentapetalae</taxon>
        <taxon>rosids</taxon>
        <taxon>fabids</taxon>
        <taxon>Malpighiales</taxon>
        <taxon>Salicaceae</taxon>
        <taxon>Saliceae</taxon>
        <taxon>Populus</taxon>
    </lineage>
</organism>
<proteinExistence type="predicted"/>
<dbReference type="EMBL" id="JAQIZT010000015">
    <property type="protein sequence ID" value="KAJ6970583.1"/>
    <property type="molecule type" value="Genomic_DNA"/>
</dbReference>
<reference evidence="1" key="1">
    <citation type="journal article" date="2023" name="Mol. Ecol. Resour.">
        <title>Chromosome-level genome assembly of a triploid poplar Populus alba 'Berolinensis'.</title>
        <authorList>
            <person name="Chen S."/>
            <person name="Yu Y."/>
            <person name="Wang X."/>
            <person name="Wang S."/>
            <person name="Zhang T."/>
            <person name="Zhou Y."/>
            <person name="He R."/>
            <person name="Meng N."/>
            <person name="Wang Y."/>
            <person name="Liu W."/>
            <person name="Liu Z."/>
            <person name="Liu J."/>
            <person name="Guo Q."/>
            <person name="Huang H."/>
            <person name="Sederoff R.R."/>
            <person name="Wang G."/>
            <person name="Qu G."/>
            <person name="Chen S."/>
        </authorList>
    </citation>
    <scope>NUCLEOTIDE SEQUENCE</scope>
    <source>
        <strain evidence="1">SC-2020</strain>
    </source>
</reference>
<dbReference type="AlphaFoldDB" id="A0AAD6PYG7"/>
<gene>
    <name evidence="1" type="ORF">NC653_035001</name>
</gene>
<name>A0AAD6PYG7_9ROSI</name>
<protein>
    <submittedName>
        <fullName evidence="1">Uncharacterized protein</fullName>
    </submittedName>
</protein>
<sequence length="37" mass="3922">MPGNLISLRLVVIAKLLSNCGLQILLEGTARSVAQQT</sequence>
<keyword evidence="2" id="KW-1185">Reference proteome</keyword>
<comment type="caution">
    <text evidence="1">The sequence shown here is derived from an EMBL/GenBank/DDBJ whole genome shotgun (WGS) entry which is preliminary data.</text>
</comment>
<dbReference type="Proteomes" id="UP001164929">
    <property type="component" value="Chromosome 15"/>
</dbReference>